<feature type="transmembrane region" description="Helical" evidence="1">
    <location>
        <begin position="29"/>
        <end position="47"/>
    </location>
</feature>
<evidence type="ECO:0000256" key="1">
    <source>
        <dbReference type="SAM" id="Phobius"/>
    </source>
</evidence>
<protein>
    <submittedName>
        <fullName evidence="2">Uncharacterized protein</fullName>
    </submittedName>
</protein>
<dbReference type="AlphaFoldDB" id="A0A6I1GV98"/>
<keyword evidence="1" id="KW-0812">Transmembrane</keyword>
<comment type="caution">
    <text evidence="2">The sequence shown here is derived from an EMBL/GenBank/DDBJ whole genome shotgun (WGS) entry which is preliminary data.</text>
</comment>
<keyword evidence="1" id="KW-0472">Membrane</keyword>
<keyword evidence="1" id="KW-1133">Transmembrane helix</keyword>
<keyword evidence="3" id="KW-1185">Reference proteome</keyword>
<gene>
    <name evidence="2" type="ORF">F7D09_1067</name>
</gene>
<proteinExistence type="predicted"/>
<dbReference type="RefSeq" id="WP_193312347.1">
    <property type="nucleotide sequence ID" value="NZ_JBHSKZ010000006.1"/>
</dbReference>
<evidence type="ECO:0000313" key="2">
    <source>
        <dbReference type="EMBL" id="KAB7790381.1"/>
    </source>
</evidence>
<reference evidence="2 3" key="1">
    <citation type="submission" date="2019-09" db="EMBL/GenBank/DDBJ databases">
        <title>Characterization of the phylogenetic diversity of two novel species belonging to the genus Bifidobacterium: Bifidobacterium cebidarum sp. nov. and Bifidobacterium leontopitheci sp. nov.</title>
        <authorList>
            <person name="Lugli G.A."/>
            <person name="Duranti S."/>
            <person name="Milani C."/>
            <person name="Turroni F."/>
            <person name="Ventura M."/>
        </authorList>
    </citation>
    <scope>NUCLEOTIDE SEQUENCE [LARGE SCALE GENOMIC DNA]</scope>
    <source>
        <strain evidence="2 3">LMG 31471</strain>
    </source>
</reference>
<accession>A0A6I1GV98</accession>
<name>A0A6I1GV98_9BIFI</name>
<dbReference type="Proteomes" id="UP000441772">
    <property type="component" value="Unassembled WGS sequence"/>
</dbReference>
<sequence>MASKVDPGQPGHNPTIIAMIVFAPYADRLWVSTLLAATVIYGIAVDWKTRK</sequence>
<evidence type="ECO:0000313" key="3">
    <source>
        <dbReference type="Proteomes" id="UP000441772"/>
    </source>
</evidence>
<organism evidence="2 3">
    <name type="scientific">Bifidobacterium leontopitheci</name>
    <dbReference type="NCBI Taxonomy" id="2650774"/>
    <lineage>
        <taxon>Bacteria</taxon>
        <taxon>Bacillati</taxon>
        <taxon>Actinomycetota</taxon>
        <taxon>Actinomycetes</taxon>
        <taxon>Bifidobacteriales</taxon>
        <taxon>Bifidobacteriaceae</taxon>
        <taxon>Bifidobacterium</taxon>
    </lineage>
</organism>
<dbReference type="EMBL" id="WBVT01000013">
    <property type="protein sequence ID" value="KAB7790381.1"/>
    <property type="molecule type" value="Genomic_DNA"/>
</dbReference>